<keyword evidence="4" id="KW-0238">DNA-binding</keyword>
<reference evidence="7 10" key="3">
    <citation type="submission" date="2024-01" db="EMBL/GenBank/DDBJ databases">
        <title>The diversity of rhizobia nodulating Mimosa spp. in eleven states of Brazil covering several biomes is determined by host plant, location, and edaphic factors.</title>
        <authorList>
            <person name="Rouws L."/>
            <person name="Barauna A."/>
            <person name="Beukes C."/>
            <person name="De Faria S.M."/>
            <person name="Gross E."/>
            <person name="Dos Reis Junior F.B."/>
            <person name="Simon M."/>
            <person name="Maluk M."/>
            <person name="Odee D.W."/>
            <person name="Kenicer G."/>
            <person name="Young J.P.W."/>
            <person name="Reis V.M."/>
            <person name="Zilli J."/>
            <person name="James E.K."/>
        </authorList>
    </citation>
    <scope>NUCLEOTIDE SEQUENCE [LARGE SCALE GENOMIC DNA]</scope>
    <source>
        <strain evidence="7 10">JPY530</strain>
    </source>
</reference>
<evidence type="ECO:0000256" key="2">
    <source>
        <dbReference type="ARBA" id="ARBA00010610"/>
    </source>
</evidence>
<keyword evidence="10" id="KW-1185">Reference proteome</keyword>
<dbReference type="Proteomes" id="UP000321776">
    <property type="component" value="Unassembled WGS sequence"/>
</dbReference>
<accession>A0A5C6V448</accession>
<evidence type="ECO:0000313" key="7">
    <source>
        <dbReference type="EMBL" id="MEM5338016.1"/>
    </source>
</evidence>
<reference evidence="8" key="2">
    <citation type="submission" date="2019-08" db="EMBL/GenBank/DDBJ databases">
        <authorList>
            <person name="Im W.-T."/>
        </authorList>
    </citation>
    <scope>NUCLEOTIDE SEQUENCE</scope>
    <source>
        <strain evidence="8">NF 2-5-3</strain>
    </source>
</reference>
<dbReference type="EMBL" id="JAZHGA010000001">
    <property type="protein sequence ID" value="MEM5338016.1"/>
    <property type="molecule type" value="Genomic_DNA"/>
</dbReference>
<sequence length="253" mass="25985">MATLEKVQAQIAKLRAQAEALAAKQSSGVIAKIRDIMEKHGLTTADIDAHIGGSKRRGRKPGVKAIAKTSASAAKYRDPKSGATWTGHGRAPAWIAGAKDRSRYLVEGNAVALVPATTKSEKAGNYVRGPQAPKYRDPKTGATWSGRGPAPAWLAGAKDRTKFLIAGATESATGSKPATAKKVSTPAKKTAAKKAAAKSAVARKSAVKKAATQKAVMHKAAKRVIAKKRAVTADTGGAVSAVASEIAGETSAS</sequence>
<dbReference type="SMART" id="SM00528">
    <property type="entry name" value="HNS"/>
    <property type="match status" value="2"/>
</dbReference>
<feature type="domain" description="DNA-binding protein H-NS-like C-terminal" evidence="6">
    <location>
        <begin position="66"/>
        <end position="106"/>
    </location>
</feature>
<organism evidence="8 9">
    <name type="scientific">Paraburkholderia azotifigens</name>
    <dbReference type="NCBI Taxonomy" id="2057004"/>
    <lineage>
        <taxon>Bacteria</taxon>
        <taxon>Pseudomonadati</taxon>
        <taxon>Pseudomonadota</taxon>
        <taxon>Betaproteobacteria</taxon>
        <taxon>Burkholderiales</taxon>
        <taxon>Burkholderiaceae</taxon>
        <taxon>Paraburkholderia</taxon>
    </lineage>
</organism>
<dbReference type="GO" id="GO:0003677">
    <property type="term" value="F:DNA binding"/>
    <property type="evidence" value="ECO:0007669"/>
    <property type="project" value="UniProtKB-KW"/>
</dbReference>
<reference evidence="8 9" key="1">
    <citation type="journal article" date="2018" name="Int. J. Syst. Evol. Microbiol.">
        <title>Paraburkholderia azotifigens sp. nov., a nitrogen-fixing bacterium isolated from paddy soil.</title>
        <authorList>
            <person name="Choi G.M."/>
            <person name="Im W.T."/>
        </authorList>
    </citation>
    <scope>NUCLEOTIDE SEQUENCE [LARGE SCALE GENOMIC DNA]</scope>
    <source>
        <strain evidence="8 9">NF 2-5-3</strain>
    </source>
</reference>
<dbReference type="InterPro" id="IPR027444">
    <property type="entry name" value="H-NS_C_dom"/>
</dbReference>
<feature type="domain" description="DNA-binding protein H-NS-like C-terminal" evidence="6">
    <location>
        <begin position="125"/>
        <end position="165"/>
    </location>
</feature>
<evidence type="ECO:0000256" key="4">
    <source>
        <dbReference type="ARBA" id="ARBA00023125"/>
    </source>
</evidence>
<dbReference type="PANTHER" id="PTHR38097:SF2">
    <property type="entry name" value="DNA-BINDING PROTEIN STPA"/>
    <property type="match status" value="1"/>
</dbReference>
<evidence type="ECO:0000256" key="1">
    <source>
        <dbReference type="ARBA" id="ARBA00004453"/>
    </source>
</evidence>
<evidence type="ECO:0000313" key="8">
    <source>
        <dbReference type="EMBL" id="TXC79560.1"/>
    </source>
</evidence>
<comment type="similarity">
    <text evidence="2">Belongs to the histone-like protein H-NS family.</text>
</comment>
<gene>
    <name evidence="8" type="ORF">FRZ40_34875</name>
    <name evidence="7" type="ORF">V4C56_00070</name>
</gene>
<evidence type="ECO:0000256" key="3">
    <source>
        <dbReference type="ARBA" id="ARBA00022490"/>
    </source>
</evidence>
<comment type="subcellular location">
    <subcellularLocation>
        <location evidence="1">Cytoplasm</location>
        <location evidence="1">Nucleoid</location>
    </subcellularLocation>
</comment>
<dbReference type="AlphaFoldDB" id="A0A5C6V448"/>
<comment type="caution">
    <text evidence="8">The sequence shown here is derived from an EMBL/GenBank/DDBJ whole genome shotgun (WGS) entry which is preliminary data.</text>
</comment>
<dbReference type="EMBL" id="VOQS01000005">
    <property type="protein sequence ID" value="TXC79560.1"/>
    <property type="molecule type" value="Genomic_DNA"/>
</dbReference>
<dbReference type="SUPFAM" id="SSF81273">
    <property type="entry name" value="H-NS histone-like proteins"/>
    <property type="match status" value="2"/>
</dbReference>
<dbReference type="PANTHER" id="PTHR38097">
    <property type="match status" value="1"/>
</dbReference>
<dbReference type="Proteomes" id="UP001481677">
    <property type="component" value="Unassembled WGS sequence"/>
</dbReference>
<dbReference type="Pfam" id="PF00816">
    <property type="entry name" value="Histone_HNS"/>
    <property type="match status" value="2"/>
</dbReference>
<feature type="region of interest" description="Disordered" evidence="5">
    <location>
        <begin position="124"/>
        <end position="150"/>
    </location>
</feature>
<evidence type="ECO:0000259" key="6">
    <source>
        <dbReference type="SMART" id="SM00528"/>
    </source>
</evidence>
<evidence type="ECO:0000313" key="9">
    <source>
        <dbReference type="Proteomes" id="UP000321776"/>
    </source>
</evidence>
<evidence type="ECO:0000256" key="5">
    <source>
        <dbReference type="SAM" id="MobiDB-lite"/>
    </source>
</evidence>
<evidence type="ECO:0000313" key="10">
    <source>
        <dbReference type="Proteomes" id="UP001481677"/>
    </source>
</evidence>
<dbReference type="GO" id="GO:0009295">
    <property type="term" value="C:nucleoid"/>
    <property type="evidence" value="ECO:0007669"/>
    <property type="project" value="UniProtKB-SubCell"/>
</dbReference>
<keyword evidence="3" id="KW-0963">Cytoplasm</keyword>
<name>A0A5C6V448_9BURK</name>
<dbReference type="RefSeq" id="WP_147237232.1">
    <property type="nucleotide sequence ID" value="NZ_JAZHFZ010000001.1"/>
</dbReference>
<dbReference type="Gene3D" id="4.10.430.30">
    <property type="match status" value="2"/>
</dbReference>
<protein>
    <submittedName>
        <fullName evidence="7">H-NS family nucleoid-associated regulatory protein</fullName>
    </submittedName>
    <submittedName>
        <fullName evidence="8">Histone</fullName>
    </submittedName>
</protein>
<proteinExistence type="inferred from homology"/>